<dbReference type="InterPro" id="IPR000198">
    <property type="entry name" value="RhoGAP_dom"/>
</dbReference>
<feature type="compositionally biased region" description="Polar residues" evidence="2">
    <location>
        <begin position="816"/>
        <end position="825"/>
    </location>
</feature>
<evidence type="ECO:0000259" key="4">
    <source>
        <dbReference type="PROSITE" id="PS50238"/>
    </source>
</evidence>
<dbReference type="Gene3D" id="1.10.555.10">
    <property type="entry name" value="Rho GTPase activation protein"/>
    <property type="match status" value="1"/>
</dbReference>
<dbReference type="Pfam" id="PF00610">
    <property type="entry name" value="DEP"/>
    <property type="match status" value="1"/>
</dbReference>
<feature type="compositionally biased region" description="Basic residues" evidence="2">
    <location>
        <begin position="801"/>
        <end position="810"/>
    </location>
</feature>
<keyword evidence="1" id="KW-0175">Coiled coil</keyword>
<dbReference type="InterPro" id="IPR036390">
    <property type="entry name" value="WH_DNA-bd_sf"/>
</dbReference>
<dbReference type="PROSITE" id="PS50186">
    <property type="entry name" value="DEP"/>
    <property type="match status" value="1"/>
</dbReference>
<evidence type="ECO:0000259" key="5">
    <source>
        <dbReference type="PROSITE" id="PS51741"/>
    </source>
</evidence>
<evidence type="ECO:0008006" key="8">
    <source>
        <dbReference type="Google" id="ProtNLM"/>
    </source>
</evidence>
<dbReference type="Gene3D" id="1.20.1270.60">
    <property type="entry name" value="Arfaptin homology (AH) domain/BAR domain"/>
    <property type="match status" value="1"/>
</dbReference>
<evidence type="ECO:0000256" key="2">
    <source>
        <dbReference type="SAM" id="MobiDB-lite"/>
    </source>
</evidence>
<feature type="domain" description="DEP" evidence="3">
    <location>
        <begin position="204"/>
        <end position="282"/>
    </location>
</feature>
<dbReference type="GO" id="GO:0005886">
    <property type="term" value="C:plasma membrane"/>
    <property type="evidence" value="ECO:0007669"/>
    <property type="project" value="TreeGrafter"/>
</dbReference>
<dbReference type="InterPro" id="IPR000591">
    <property type="entry name" value="DEP_dom"/>
</dbReference>
<feature type="compositionally biased region" description="Low complexity" evidence="2">
    <location>
        <begin position="843"/>
        <end position="856"/>
    </location>
</feature>
<dbReference type="OrthoDB" id="2155291at2759"/>
<dbReference type="GO" id="GO:0000935">
    <property type="term" value="C:division septum"/>
    <property type="evidence" value="ECO:0007669"/>
    <property type="project" value="TreeGrafter"/>
</dbReference>
<dbReference type="EMBL" id="QKWP01000057">
    <property type="protein sequence ID" value="RIB28749.1"/>
    <property type="molecule type" value="Genomic_DNA"/>
</dbReference>
<dbReference type="SUPFAM" id="SSF46785">
    <property type="entry name" value="Winged helix' DNA-binding domain"/>
    <property type="match status" value="1"/>
</dbReference>
<feature type="domain" description="Rho-GAP" evidence="4">
    <location>
        <begin position="435"/>
        <end position="642"/>
    </location>
</feature>
<accession>A0A397W5Z7</accession>
<dbReference type="AlphaFoldDB" id="A0A397W5Z7"/>
<dbReference type="GO" id="GO:0007264">
    <property type="term" value="P:small GTPase-mediated signal transduction"/>
    <property type="evidence" value="ECO:0007669"/>
    <property type="project" value="TreeGrafter"/>
</dbReference>
<dbReference type="SUPFAM" id="SSF48350">
    <property type="entry name" value="GTPase activation domain, GAP"/>
    <property type="match status" value="1"/>
</dbReference>
<feature type="compositionally biased region" description="Polar residues" evidence="2">
    <location>
        <begin position="757"/>
        <end position="766"/>
    </location>
</feature>
<dbReference type="InterPro" id="IPR036388">
    <property type="entry name" value="WH-like_DNA-bd_sf"/>
</dbReference>
<dbReference type="InterPro" id="IPR001060">
    <property type="entry name" value="FCH_dom"/>
</dbReference>
<dbReference type="PANTHER" id="PTHR23065:SF17">
    <property type="entry name" value="RHO-GTPASE-ACTIVATING PROTEIN RGD2"/>
    <property type="match status" value="1"/>
</dbReference>
<comment type="caution">
    <text evidence="6">The sequence shown here is derived from an EMBL/GenBank/DDBJ whole genome shotgun (WGS) entry which is preliminary data.</text>
</comment>
<dbReference type="STRING" id="44941.A0A397W5Z7"/>
<keyword evidence="7" id="KW-1185">Reference proteome</keyword>
<protein>
    <recommendedName>
        <fullName evidence="8">Rho-GAP domain-containing protein</fullName>
    </recommendedName>
</protein>
<dbReference type="GO" id="GO:0007010">
    <property type="term" value="P:cytoskeleton organization"/>
    <property type="evidence" value="ECO:0007669"/>
    <property type="project" value="TreeGrafter"/>
</dbReference>
<dbReference type="SMART" id="SM00049">
    <property type="entry name" value="DEP"/>
    <property type="match status" value="1"/>
</dbReference>
<dbReference type="PANTHER" id="PTHR23065">
    <property type="entry name" value="PROLINE-SERINE-THREONINE PHOSPHATASE INTERACTING PROTEIN 1"/>
    <property type="match status" value="1"/>
</dbReference>
<reference evidence="6 7" key="1">
    <citation type="submission" date="2018-06" db="EMBL/GenBank/DDBJ databases">
        <title>Comparative genomics reveals the genomic features of Rhizophagus irregularis, R. cerebriforme, R. diaphanum and Gigaspora rosea, and their symbiotic lifestyle signature.</title>
        <authorList>
            <person name="Morin E."/>
            <person name="San Clemente H."/>
            <person name="Chen E.C.H."/>
            <person name="De La Providencia I."/>
            <person name="Hainaut M."/>
            <person name="Kuo A."/>
            <person name="Kohler A."/>
            <person name="Murat C."/>
            <person name="Tang N."/>
            <person name="Roy S."/>
            <person name="Loubradou J."/>
            <person name="Henrissat B."/>
            <person name="Grigoriev I.V."/>
            <person name="Corradi N."/>
            <person name="Roux C."/>
            <person name="Martin F.M."/>
        </authorList>
    </citation>
    <scope>NUCLEOTIDE SEQUENCE [LARGE SCALE GENOMIC DNA]</scope>
    <source>
        <strain evidence="6 7">DAOM 194757</strain>
    </source>
</reference>
<evidence type="ECO:0000259" key="3">
    <source>
        <dbReference type="PROSITE" id="PS50186"/>
    </source>
</evidence>
<evidence type="ECO:0000256" key="1">
    <source>
        <dbReference type="PROSITE-ProRule" id="PRU01077"/>
    </source>
</evidence>
<feature type="region of interest" description="Disordered" evidence="2">
    <location>
        <begin position="757"/>
        <end position="870"/>
    </location>
</feature>
<evidence type="ECO:0000313" key="6">
    <source>
        <dbReference type="EMBL" id="RIB28749.1"/>
    </source>
</evidence>
<dbReference type="GO" id="GO:0005096">
    <property type="term" value="F:GTPase activator activity"/>
    <property type="evidence" value="ECO:0007669"/>
    <property type="project" value="TreeGrafter"/>
</dbReference>
<dbReference type="InterPro" id="IPR008936">
    <property type="entry name" value="Rho_GTPase_activation_prot"/>
</dbReference>
<dbReference type="Pfam" id="PF00611">
    <property type="entry name" value="FCH"/>
    <property type="match status" value="1"/>
</dbReference>
<dbReference type="Pfam" id="PF00620">
    <property type="entry name" value="RhoGAP"/>
    <property type="match status" value="1"/>
</dbReference>
<dbReference type="InterPro" id="IPR031160">
    <property type="entry name" value="F_BAR_dom"/>
</dbReference>
<dbReference type="InterPro" id="IPR027267">
    <property type="entry name" value="AH/BAR_dom_sf"/>
</dbReference>
<dbReference type="SMART" id="SM00324">
    <property type="entry name" value="RhoGAP"/>
    <property type="match status" value="1"/>
</dbReference>
<dbReference type="SUPFAM" id="SSF103657">
    <property type="entry name" value="BAR/IMD domain-like"/>
    <property type="match status" value="1"/>
</dbReference>
<dbReference type="PROSITE" id="PS50238">
    <property type="entry name" value="RHOGAP"/>
    <property type="match status" value="1"/>
</dbReference>
<feature type="compositionally biased region" description="Basic and acidic residues" evidence="2">
    <location>
        <begin position="826"/>
        <end position="836"/>
    </location>
</feature>
<proteinExistence type="predicted"/>
<evidence type="ECO:0000313" key="7">
    <source>
        <dbReference type="Proteomes" id="UP000266673"/>
    </source>
</evidence>
<feature type="domain" description="F-BAR" evidence="5">
    <location>
        <begin position="5"/>
        <end position="400"/>
    </location>
</feature>
<dbReference type="Proteomes" id="UP000266673">
    <property type="component" value="Unassembled WGS sequence"/>
</dbReference>
<dbReference type="Gene3D" id="1.10.10.10">
    <property type="entry name" value="Winged helix-like DNA-binding domain superfamily/Winged helix DNA-binding domain"/>
    <property type="match status" value="1"/>
</dbReference>
<dbReference type="GO" id="GO:0005737">
    <property type="term" value="C:cytoplasm"/>
    <property type="evidence" value="ECO:0007669"/>
    <property type="project" value="TreeGrafter"/>
</dbReference>
<dbReference type="SMART" id="SM00055">
    <property type="entry name" value="FCH"/>
    <property type="match status" value="1"/>
</dbReference>
<sequence>MVVQLKFENSFWTAGNYQKGINILYDKLDQGSVENEEIIDFLKERIAVEELYGKKLCDLSQISSRPNGFLCDEGASLRRSFEIVKQECDQLGQAHLQMANNLSDLVLKPFLKQSEDYSKSLRASREEITGYLNLFDKMVNEVDKSRNNYISKCQLAEETEEISTNESETLSISEKDVRQDQLSIVTLGKKSFSEDEIMKFLAKMREEIPSKEIKIPILGTYNDAYSGEDITKWLMKNHANAKSWQDAESIGQELADEGFLRHIGAIGNNFISTPPAYFQFKSKAFNLRETEDVNAGIGWGGLIYAISTTQPSTKRARKEADEADEAYRHAVRRLDRTRLYLEESMMDQMNIMERREFDRIKASKTAFLNYSATCSTMVSTSQPMSARLMVYHEALKPERDIQFIIQHYRTGPFNPKVTLYTNKYNGSANDQTFGVPLAEKAQKDLKSVPQIVTKCLSCISKGSSGWSKSDKKLLWITDVPLAAVHALREEINDGSKVTLRKLREYDLAVVTGVLKLYFMELPECLLTFGLYDPVKLLYSLSYEDQDENMRVTTISKLITSLPERNYETLNVFISHLHSLVTSADADDDYITTLAQIYGYILLYPDPNPKNETNEEAMEIVYINDRHPYRLFKDLIIHHDKIFNHLNTATSIVAEVMRRSESRESIHSARSSRSNYRDSLRDSITTTNSITNSMMVVEEEEDKESEVNDDYEVPVDDKISEIIDVTRSRGDSLNYSAEHSAILRDKLSRLSSSESFDFTTRSFTPQSPIARPVGPRPNPSKEDYNSGTSSPREGYNIANSLSRRRGIRRYSRIASPSGKSIDQSSSSEREPIKHQSIDDDENGSDSSSNLSSPESPSVRFNALRSHSRPNSEIFALQKQGLLVEDDMEYVPISPTYQPKVHYYDDDDD</sequence>
<gene>
    <name evidence="6" type="ORF">C2G38_2028311</name>
</gene>
<dbReference type="PROSITE" id="PS51741">
    <property type="entry name" value="F_BAR"/>
    <property type="match status" value="1"/>
</dbReference>
<name>A0A397W5Z7_9GLOM</name>
<organism evidence="6 7">
    <name type="scientific">Gigaspora rosea</name>
    <dbReference type="NCBI Taxonomy" id="44941"/>
    <lineage>
        <taxon>Eukaryota</taxon>
        <taxon>Fungi</taxon>
        <taxon>Fungi incertae sedis</taxon>
        <taxon>Mucoromycota</taxon>
        <taxon>Glomeromycotina</taxon>
        <taxon>Glomeromycetes</taxon>
        <taxon>Diversisporales</taxon>
        <taxon>Gigasporaceae</taxon>
        <taxon>Gigaspora</taxon>
    </lineage>
</organism>